<dbReference type="GO" id="GO:0008270">
    <property type="term" value="F:zinc ion binding"/>
    <property type="evidence" value="ECO:0007669"/>
    <property type="project" value="InterPro"/>
</dbReference>
<dbReference type="PROSITE" id="PS00463">
    <property type="entry name" value="ZN2_CY6_FUNGAL_1"/>
    <property type="match status" value="1"/>
</dbReference>
<dbReference type="PANTHER" id="PTHR47338">
    <property type="entry name" value="ZN(II)2CYS6 TRANSCRIPTION FACTOR (EUROFUNG)-RELATED"/>
    <property type="match status" value="1"/>
</dbReference>
<dbReference type="InParanoid" id="A0A067N065"/>
<gene>
    <name evidence="7" type="ORF">BOTBODRAFT_25682</name>
</gene>
<dbReference type="CDD" id="cd00067">
    <property type="entry name" value="GAL4"/>
    <property type="match status" value="1"/>
</dbReference>
<keyword evidence="8" id="KW-1185">Reference proteome</keyword>
<dbReference type="InterPro" id="IPR001138">
    <property type="entry name" value="Zn2Cys6_DnaBD"/>
</dbReference>
<dbReference type="Proteomes" id="UP000027195">
    <property type="component" value="Unassembled WGS sequence"/>
</dbReference>
<dbReference type="InterPro" id="IPR036864">
    <property type="entry name" value="Zn2-C6_fun-type_DNA-bd_sf"/>
</dbReference>
<protein>
    <recommendedName>
        <fullName evidence="6">Zn(2)-C6 fungal-type domain-containing protein</fullName>
    </recommendedName>
</protein>
<sequence>MKPSTSTDNSQLVALSRGKACLMCRERKRRCDRAKPVCSSCVKVKKSHLCVYDDGTQDQVQVQSHYDRVQQERALKDRVEELEDLIRKAQDQLSIAPSRNNRGTLSILLPASMLDDRRQLSAGTPAPPISAGAIHRRPKPAIPPPVKEPAVDWWKLHEEIPPLVRNLMIDLFIRYGWQFGMDLNVARLRTALELPSGHRDALHPALLHAVLLNGCLYAELPLRRYEKVFLQRTRYYLNQSLLAGQKLFDFLCASALLGNYFYVRGRLREGYLHTSAASAFALACGLHTIGSLCLDSQIPNPLIPPCGSVAELGDRINLFWSLFSSDHTGSLFVAWPRTISDKGVSTLWPSPSADYESGRALLQPPGSLEMLSDPVSLRSIREDNFQTLRQKGILILSRATVVSARARLSGADDLAIRNDVRAICEVTLAFANSLPEFRVREIDRDYPDIALSVLAIGFTAAHSAVIQSHGIIARTEPGAREEQLKAVKKAMLIARKVEQMERSRLPIFITWALTPVHVFLTREKARLQKLGREEELAAVRQDLQVLQSIFTRIGELFPTAAHIVDELSPELQAEIARLAT</sequence>
<keyword evidence="3" id="KW-0805">Transcription regulation</keyword>
<dbReference type="PROSITE" id="PS50048">
    <property type="entry name" value="ZN2_CY6_FUNGAL_2"/>
    <property type="match status" value="1"/>
</dbReference>
<evidence type="ECO:0000256" key="2">
    <source>
        <dbReference type="ARBA" id="ARBA00022723"/>
    </source>
</evidence>
<dbReference type="STRING" id="930990.A0A067N065"/>
<dbReference type="Pfam" id="PF00172">
    <property type="entry name" value="Zn_clus"/>
    <property type="match status" value="1"/>
</dbReference>
<dbReference type="AlphaFoldDB" id="A0A067N065"/>
<evidence type="ECO:0000256" key="5">
    <source>
        <dbReference type="ARBA" id="ARBA00023242"/>
    </source>
</evidence>
<feature type="domain" description="Zn(2)-C6 fungal-type" evidence="6">
    <location>
        <begin position="20"/>
        <end position="52"/>
    </location>
</feature>
<evidence type="ECO:0000256" key="4">
    <source>
        <dbReference type="ARBA" id="ARBA00023163"/>
    </source>
</evidence>
<reference evidence="8" key="1">
    <citation type="journal article" date="2014" name="Proc. Natl. Acad. Sci. U.S.A.">
        <title>Extensive sampling of basidiomycete genomes demonstrates inadequacy of the white-rot/brown-rot paradigm for wood decay fungi.</title>
        <authorList>
            <person name="Riley R."/>
            <person name="Salamov A.A."/>
            <person name="Brown D.W."/>
            <person name="Nagy L.G."/>
            <person name="Floudas D."/>
            <person name="Held B.W."/>
            <person name="Levasseur A."/>
            <person name="Lombard V."/>
            <person name="Morin E."/>
            <person name="Otillar R."/>
            <person name="Lindquist E.A."/>
            <person name="Sun H."/>
            <person name="LaButti K.M."/>
            <person name="Schmutz J."/>
            <person name="Jabbour D."/>
            <person name="Luo H."/>
            <person name="Baker S.E."/>
            <person name="Pisabarro A.G."/>
            <person name="Walton J.D."/>
            <person name="Blanchette R.A."/>
            <person name="Henrissat B."/>
            <person name="Martin F."/>
            <person name="Cullen D."/>
            <person name="Hibbett D.S."/>
            <person name="Grigoriev I.V."/>
        </authorList>
    </citation>
    <scope>NUCLEOTIDE SEQUENCE [LARGE SCALE GENOMIC DNA]</scope>
    <source>
        <strain evidence="8">FD-172 SS1</strain>
    </source>
</reference>
<dbReference type="InterPro" id="IPR050815">
    <property type="entry name" value="TF_fung"/>
</dbReference>
<dbReference type="PANTHER" id="PTHR47338:SF29">
    <property type="entry name" value="ZN(2)-C6 FUNGAL-TYPE DOMAIN-CONTAINING PROTEIN"/>
    <property type="match status" value="1"/>
</dbReference>
<evidence type="ECO:0000256" key="1">
    <source>
        <dbReference type="ARBA" id="ARBA00004123"/>
    </source>
</evidence>
<evidence type="ECO:0000259" key="6">
    <source>
        <dbReference type="PROSITE" id="PS50048"/>
    </source>
</evidence>
<keyword evidence="4" id="KW-0804">Transcription</keyword>
<evidence type="ECO:0000256" key="3">
    <source>
        <dbReference type="ARBA" id="ARBA00023015"/>
    </source>
</evidence>
<dbReference type="OrthoDB" id="2309723at2759"/>
<proteinExistence type="predicted"/>
<evidence type="ECO:0000313" key="8">
    <source>
        <dbReference type="Proteomes" id="UP000027195"/>
    </source>
</evidence>
<name>A0A067N065_BOTB1</name>
<keyword evidence="2" id="KW-0479">Metal-binding</keyword>
<dbReference type="GO" id="GO:0000981">
    <property type="term" value="F:DNA-binding transcription factor activity, RNA polymerase II-specific"/>
    <property type="evidence" value="ECO:0007669"/>
    <property type="project" value="InterPro"/>
</dbReference>
<dbReference type="HOGENOM" id="CLU_022337_1_0_1"/>
<dbReference type="SUPFAM" id="SSF57701">
    <property type="entry name" value="Zn2/Cys6 DNA-binding domain"/>
    <property type="match status" value="1"/>
</dbReference>
<dbReference type="SMART" id="SM00066">
    <property type="entry name" value="GAL4"/>
    <property type="match status" value="1"/>
</dbReference>
<keyword evidence="5" id="KW-0539">Nucleus</keyword>
<dbReference type="CDD" id="cd12148">
    <property type="entry name" value="fungal_TF_MHR"/>
    <property type="match status" value="1"/>
</dbReference>
<organism evidence="7 8">
    <name type="scientific">Botryobasidium botryosum (strain FD-172 SS1)</name>
    <dbReference type="NCBI Taxonomy" id="930990"/>
    <lineage>
        <taxon>Eukaryota</taxon>
        <taxon>Fungi</taxon>
        <taxon>Dikarya</taxon>
        <taxon>Basidiomycota</taxon>
        <taxon>Agaricomycotina</taxon>
        <taxon>Agaricomycetes</taxon>
        <taxon>Cantharellales</taxon>
        <taxon>Botryobasidiaceae</taxon>
        <taxon>Botryobasidium</taxon>
    </lineage>
</organism>
<evidence type="ECO:0000313" key="7">
    <source>
        <dbReference type="EMBL" id="KDQ21259.1"/>
    </source>
</evidence>
<accession>A0A067N065</accession>
<comment type="subcellular location">
    <subcellularLocation>
        <location evidence="1">Nucleus</location>
    </subcellularLocation>
</comment>
<dbReference type="EMBL" id="KL198016">
    <property type="protein sequence ID" value="KDQ21259.1"/>
    <property type="molecule type" value="Genomic_DNA"/>
</dbReference>
<dbReference type="Gene3D" id="4.10.240.10">
    <property type="entry name" value="Zn(2)-C6 fungal-type DNA-binding domain"/>
    <property type="match status" value="1"/>
</dbReference>
<dbReference type="GO" id="GO:0005634">
    <property type="term" value="C:nucleus"/>
    <property type="evidence" value="ECO:0007669"/>
    <property type="project" value="UniProtKB-SubCell"/>
</dbReference>